<dbReference type="AlphaFoldDB" id="A0A2T0QYD2"/>
<proteinExistence type="predicted"/>
<keyword evidence="2" id="KW-1185">Reference proteome</keyword>
<accession>A0A2T0QYD2</accession>
<gene>
    <name evidence="1" type="ORF">CLV37_1138</name>
</gene>
<evidence type="ECO:0000313" key="2">
    <source>
        <dbReference type="Proteomes" id="UP000238083"/>
    </source>
</evidence>
<organism evidence="1 2">
    <name type="scientific">Kineococcus rhizosphaerae</name>
    <dbReference type="NCBI Taxonomy" id="559628"/>
    <lineage>
        <taxon>Bacteria</taxon>
        <taxon>Bacillati</taxon>
        <taxon>Actinomycetota</taxon>
        <taxon>Actinomycetes</taxon>
        <taxon>Kineosporiales</taxon>
        <taxon>Kineosporiaceae</taxon>
        <taxon>Kineococcus</taxon>
    </lineage>
</organism>
<protein>
    <submittedName>
        <fullName evidence="1">Uncharacterized protein</fullName>
    </submittedName>
</protein>
<name>A0A2T0QYD2_9ACTN</name>
<reference evidence="1 2" key="1">
    <citation type="submission" date="2018-03" db="EMBL/GenBank/DDBJ databases">
        <title>Genomic Encyclopedia of Archaeal and Bacterial Type Strains, Phase II (KMG-II): from individual species to whole genera.</title>
        <authorList>
            <person name="Goeker M."/>
        </authorList>
    </citation>
    <scope>NUCLEOTIDE SEQUENCE [LARGE SCALE GENOMIC DNA]</scope>
    <source>
        <strain evidence="1 2">DSM 19711</strain>
    </source>
</reference>
<dbReference type="EMBL" id="PVZF01000013">
    <property type="protein sequence ID" value="PRY11387.1"/>
    <property type="molecule type" value="Genomic_DNA"/>
</dbReference>
<comment type="caution">
    <text evidence="1">The sequence shown here is derived from an EMBL/GenBank/DDBJ whole genome shotgun (WGS) entry which is preliminary data.</text>
</comment>
<evidence type="ECO:0000313" key="1">
    <source>
        <dbReference type="EMBL" id="PRY11387.1"/>
    </source>
</evidence>
<dbReference type="Proteomes" id="UP000238083">
    <property type="component" value="Unassembled WGS sequence"/>
</dbReference>
<sequence>MVREASGRRGHQRRVPGSSEPKIVLVTLDAKVPTALAALVPHDALGNALAGHSRAPGSLSWRHELVDEPTAAGLLGGPVPTLPAFRGLDVVERISVHRGLPMEPVADQLVEGSLRLHLRVTYLPADLAWERALRWSAVQRGGSILDVEERDKNTQWPQRVARSRDTASGGDFTVITVDGVHVGVQVDTSGVVLVTWLLRRGGRELRAALLTRRGPRAAVELVADAGVLA</sequence>